<dbReference type="GO" id="GO:0005524">
    <property type="term" value="F:ATP binding"/>
    <property type="evidence" value="ECO:0007669"/>
    <property type="project" value="InterPro"/>
</dbReference>
<keyword evidence="5" id="KW-0143">Chaperone</keyword>
<evidence type="ECO:0000259" key="10">
    <source>
        <dbReference type="PROSITE" id="PS51188"/>
    </source>
</evidence>
<feature type="region of interest" description="Disordered" evidence="8">
    <location>
        <begin position="438"/>
        <end position="459"/>
    </location>
</feature>
<feature type="region of interest" description="Disordered" evidence="8">
    <location>
        <begin position="49"/>
        <end position="68"/>
    </location>
</feature>
<dbReference type="Pfam" id="PF00226">
    <property type="entry name" value="DnaJ"/>
    <property type="match status" value="1"/>
</dbReference>
<dbReference type="Proteomes" id="UP000284706">
    <property type="component" value="Unassembled WGS sequence"/>
</dbReference>
<evidence type="ECO:0000256" key="6">
    <source>
        <dbReference type="ARBA" id="ARBA00072890"/>
    </source>
</evidence>
<dbReference type="CDD" id="cd10747">
    <property type="entry name" value="DnaJ_C"/>
    <property type="match status" value="1"/>
</dbReference>
<dbReference type="PRINTS" id="PR00625">
    <property type="entry name" value="JDOMAIN"/>
</dbReference>
<dbReference type="SUPFAM" id="SSF57938">
    <property type="entry name" value="DnaJ/Hsp40 cysteine-rich domain"/>
    <property type="match status" value="1"/>
</dbReference>
<dbReference type="SUPFAM" id="SSF46565">
    <property type="entry name" value="Chaperone J-domain"/>
    <property type="match status" value="1"/>
</dbReference>
<dbReference type="CDD" id="cd06257">
    <property type="entry name" value="DnaJ"/>
    <property type="match status" value="1"/>
</dbReference>
<dbReference type="OrthoDB" id="10256793at2759"/>
<feature type="domain" description="CR-type" evidence="10">
    <location>
        <begin position="219"/>
        <end position="300"/>
    </location>
</feature>
<dbReference type="AlphaFoldDB" id="A0A409VIN5"/>
<dbReference type="EMBL" id="NHYE01005638">
    <property type="protein sequence ID" value="PPQ66118.1"/>
    <property type="molecule type" value="Genomic_DNA"/>
</dbReference>
<protein>
    <recommendedName>
        <fullName evidence="6">DnaJ homolog 1, mitochondrial</fullName>
    </recommendedName>
</protein>
<dbReference type="Gene3D" id="1.10.287.110">
    <property type="entry name" value="DnaJ domain"/>
    <property type="match status" value="1"/>
</dbReference>
<dbReference type="GO" id="GO:0031072">
    <property type="term" value="F:heat shock protein binding"/>
    <property type="evidence" value="ECO:0007669"/>
    <property type="project" value="InterPro"/>
</dbReference>
<keyword evidence="4 7" id="KW-0862">Zinc</keyword>
<dbReference type="InterPro" id="IPR008971">
    <property type="entry name" value="HSP40/DnaJ_pept-bd"/>
</dbReference>
<dbReference type="GO" id="GO:0009408">
    <property type="term" value="P:response to heat"/>
    <property type="evidence" value="ECO:0007669"/>
    <property type="project" value="InterPro"/>
</dbReference>
<dbReference type="InterPro" id="IPR012724">
    <property type="entry name" value="DnaJ"/>
</dbReference>
<keyword evidence="2" id="KW-0677">Repeat</keyword>
<feature type="compositionally biased region" description="Polar residues" evidence="8">
    <location>
        <begin position="49"/>
        <end position="67"/>
    </location>
</feature>
<evidence type="ECO:0000256" key="1">
    <source>
        <dbReference type="ARBA" id="ARBA00022723"/>
    </source>
</evidence>
<organism evidence="11 12">
    <name type="scientific">Gymnopilus dilepis</name>
    <dbReference type="NCBI Taxonomy" id="231916"/>
    <lineage>
        <taxon>Eukaryota</taxon>
        <taxon>Fungi</taxon>
        <taxon>Dikarya</taxon>
        <taxon>Basidiomycota</taxon>
        <taxon>Agaricomycotina</taxon>
        <taxon>Agaricomycetes</taxon>
        <taxon>Agaricomycetidae</taxon>
        <taxon>Agaricales</taxon>
        <taxon>Agaricineae</taxon>
        <taxon>Hymenogastraceae</taxon>
        <taxon>Gymnopilus</taxon>
    </lineage>
</organism>
<dbReference type="GO" id="GO:0005737">
    <property type="term" value="C:cytoplasm"/>
    <property type="evidence" value="ECO:0007669"/>
    <property type="project" value="TreeGrafter"/>
</dbReference>
<dbReference type="STRING" id="231916.A0A409VIN5"/>
<dbReference type="PROSITE" id="PS00636">
    <property type="entry name" value="DNAJ_1"/>
    <property type="match status" value="1"/>
</dbReference>
<dbReference type="HAMAP" id="MF_01152">
    <property type="entry name" value="DnaJ"/>
    <property type="match status" value="1"/>
</dbReference>
<dbReference type="InterPro" id="IPR001623">
    <property type="entry name" value="DnaJ_domain"/>
</dbReference>
<evidence type="ECO:0000256" key="2">
    <source>
        <dbReference type="ARBA" id="ARBA00022737"/>
    </source>
</evidence>
<evidence type="ECO:0000259" key="9">
    <source>
        <dbReference type="PROSITE" id="PS50076"/>
    </source>
</evidence>
<dbReference type="InterPro" id="IPR002939">
    <property type="entry name" value="DnaJ_C"/>
</dbReference>
<dbReference type="FunFam" id="2.60.260.20:FF:000005">
    <property type="entry name" value="Chaperone protein dnaJ 1, mitochondrial"/>
    <property type="match status" value="1"/>
</dbReference>
<feature type="zinc finger region" description="CR-type" evidence="7">
    <location>
        <begin position="219"/>
        <end position="300"/>
    </location>
</feature>
<evidence type="ECO:0000256" key="5">
    <source>
        <dbReference type="ARBA" id="ARBA00023186"/>
    </source>
</evidence>
<dbReference type="InterPro" id="IPR036869">
    <property type="entry name" value="J_dom_sf"/>
</dbReference>
<dbReference type="GO" id="GO:0008270">
    <property type="term" value="F:zinc ion binding"/>
    <property type="evidence" value="ECO:0007669"/>
    <property type="project" value="UniProtKB-KW"/>
</dbReference>
<feature type="domain" description="J" evidence="9">
    <location>
        <begin position="67"/>
        <end position="131"/>
    </location>
</feature>
<keyword evidence="1 7" id="KW-0479">Metal-binding</keyword>
<accession>A0A409VIN5</accession>
<dbReference type="PROSITE" id="PS51188">
    <property type="entry name" value="ZF_CR"/>
    <property type="match status" value="1"/>
</dbReference>
<evidence type="ECO:0000313" key="12">
    <source>
        <dbReference type="Proteomes" id="UP000284706"/>
    </source>
</evidence>
<dbReference type="Gene3D" id="2.60.260.20">
    <property type="entry name" value="Urease metallochaperone UreE, N-terminal domain"/>
    <property type="match status" value="2"/>
</dbReference>
<dbReference type="InterPro" id="IPR001305">
    <property type="entry name" value="HSP_DnaJ_Cys-rich_dom"/>
</dbReference>
<dbReference type="SMART" id="SM00271">
    <property type="entry name" value="DnaJ"/>
    <property type="match status" value="1"/>
</dbReference>
<comment type="caution">
    <text evidence="11">The sequence shown here is derived from an EMBL/GenBank/DDBJ whole genome shotgun (WGS) entry which is preliminary data.</text>
</comment>
<dbReference type="PROSITE" id="PS50076">
    <property type="entry name" value="DNAJ_2"/>
    <property type="match status" value="1"/>
</dbReference>
<name>A0A409VIN5_9AGAR</name>
<evidence type="ECO:0000256" key="4">
    <source>
        <dbReference type="ARBA" id="ARBA00022833"/>
    </source>
</evidence>
<keyword evidence="3 7" id="KW-0863">Zinc-finger</keyword>
<evidence type="ECO:0000256" key="3">
    <source>
        <dbReference type="ARBA" id="ARBA00022771"/>
    </source>
</evidence>
<dbReference type="Pfam" id="PF01556">
    <property type="entry name" value="DnaJ_C"/>
    <property type="match status" value="1"/>
</dbReference>
<dbReference type="InterPro" id="IPR018253">
    <property type="entry name" value="DnaJ_domain_CS"/>
</dbReference>
<dbReference type="InterPro" id="IPR036410">
    <property type="entry name" value="HSP_DnaJ_Cys-rich_dom_sf"/>
</dbReference>
<dbReference type="CDD" id="cd10719">
    <property type="entry name" value="DnaJ_zf"/>
    <property type="match status" value="1"/>
</dbReference>
<dbReference type="Gene3D" id="2.10.230.10">
    <property type="entry name" value="Heat shock protein DnaJ, cysteine-rich domain"/>
    <property type="match status" value="1"/>
</dbReference>
<evidence type="ECO:0000256" key="8">
    <source>
        <dbReference type="SAM" id="MobiDB-lite"/>
    </source>
</evidence>
<keyword evidence="12" id="KW-1185">Reference proteome</keyword>
<dbReference type="PANTHER" id="PTHR43096:SF52">
    <property type="entry name" value="DNAJ HOMOLOG 1, MITOCHONDRIAL-RELATED"/>
    <property type="match status" value="1"/>
</dbReference>
<dbReference type="Pfam" id="PF00684">
    <property type="entry name" value="DnaJ_CXXCXGXG"/>
    <property type="match status" value="1"/>
</dbReference>
<dbReference type="FunCoup" id="A0A409VIN5">
    <property type="interactions" value="358"/>
</dbReference>
<dbReference type="FunFam" id="2.10.230.10:FF:000001">
    <property type="entry name" value="DnaJ subfamily A member 2"/>
    <property type="match status" value="1"/>
</dbReference>
<gene>
    <name evidence="11" type="ORF">CVT26_010919</name>
</gene>
<dbReference type="SUPFAM" id="SSF49493">
    <property type="entry name" value="HSP40/DnaJ peptide-binding domain"/>
    <property type="match status" value="2"/>
</dbReference>
<proteinExistence type="inferred from homology"/>
<dbReference type="GO" id="GO:0042026">
    <property type="term" value="P:protein refolding"/>
    <property type="evidence" value="ECO:0007669"/>
    <property type="project" value="TreeGrafter"/>
</dbReference>
<evidence type="ECO:0000256" key="7">
    <source>
        <dbReference type="PROSITE-ProRule" id="PRU00546"/>
    </source>
</evidence>
<evidence type="ECO:0000313" key="11">
    <source>
        <dbReference type="EMBL" id="PPQ66118.1"/>
    </source>
</evidence>
<sequence>MPPRVPAKGFSTFIAFNSCARQTLGLQSRTLCHYRSKCLRLHPSPTPSVLHTRQFHSTNPRSASTKNPYEVLGVKPDATPAEIKKTYFALARKYHPDTNPDKNARDKFVEIQDAYDILKDEKKRAAYDQYGSASQTPGFDPNAFAGAGGFGSAFGGGSGPFRGWSFNSRSGGAQAEDLFEQLFGGAFGSGLGGRSRAQSNKGSDVQVNLTISFLEACKGTKKKVVTTPVVDCSTCSGSGLKSGVNKKPCSTCGGTGTRTFILDNGFQMASTCNACQGEGHTIPAGGECSTCGGAGKVRSKEQITVDIPMGAEEGMTVRVPNAGDAPLADKGPRGDLFVRVKVTPSSVFKRQGGNLYYQARIPFHRALLGGVVRVPTLDGDVDVRIPGGTQQGEEMVLKGRGVPLLHGAGKGDLFVKFNLQLPRSLTKRQRELLEAYAEDVEKKTSGSQTSKEPLSADNGKVYFTHKPPTLGAWLSQGWQAVRERLGF</sequence>
<dbReference type="PANTHER" id="PTHR43096">
    <property type="entry name" value="DNAJ HOMOLOG 1, MITOCHONDRIAL-RELATED"/>
    <property type="match status" value="1"/>
</dbReference>
<reference evidence="11 12" key="1">
    <citation type="journal article" date="2018" name="Evol. Lett.">
        <title>Horizontal gene cluster transfer increased hallucinogenic mushroom diversity.</title>
        <authorList>
            <person name="Reynolds H.T."/>
            <person name="Vijayakumar V."/>
            <person name="Gluck-Thaler E."/>
            <person name="Korotkin H.B."/>
            <person name="Matheny P.B."/>
            <person name="Slot J.C."/>
        </authorList>
    </citation>
    <scope>NUCLEOTIDE SEQUENCE [LARGE SCALE GENOMIC DNA]</scope>
    <source>
        <strain evidence="11 12">SRW20</strain>
    </source>
</reference>
<dbReference type="GO" id="GO:0051082">
    <property type="term" value="F:unfolded protein binding"/>
    <property type="evidence" value="ECO:0007669"/>
    <property type="project" value="InterPro"/>
</dbReference>
<dbReference type="InParanoid" id="A0A409VIN5"/>